<organism evidence="2 3">
    <name type="scientific">Halocaridina rubra</name>
    <name type="common">Hawaiian red shrimp</name>
    <dbReference type="NCBI Taxonomy" id="373956"/>
    <lineage>
        <taxon>Eukaryota</taxon>
        <taxon>Metazoa</taxon>
        <taxon>Ecdysozoa</taxon>
        <taxon>Arthropoda</taxon>
        <taxon>Crustacea</taxon>
        <taxon>Multicrustacea</taxon>
        <taxon>Malacostraca</taxon>
        <taxon>Eumalacostraca</taxon>
        <taxon>Eucarida</taxon>
        <taxon>Decapoda</taxon>
        <taxon>Pleocyemata</taxon>
        <taxon>Caridea</taxon>
        <taxon>Atyoidea</taxon>
        <taxon>Atyidae</taxon>
        <taxon>Halocaridina</taxon>
    </lineage>
</organism>
<comment type="caution">
    <text evidence="2">The sequence shown here is derived from an EMBL/GenBank/DDBJ whole genome shotgun (WGS) entry which is preliminary data.</text>
</comment>
<feature type="region of interest" description="Disordered" evidence="1">
    <location>
        <begin position="481"/>
        <end position="509"/>
    </location>
</feature>
<gene>
    <name evidence="2" type="ORF">SK128_027418</name>
</gene>
<sequence>GSVSAEDQAHGESVEAVITSPHSAGSVACPVPISSSSGAGATSNIITASASSGAHGIGGATPASQGPGSGTPSTPVNLPAVLQDRPHSGRGRVPPPVPPRSPRGGTTQPASSSSFSLVRGGVAYLTMPPSPRFAGGSPRFSHLCSPSIGMAGYNIWHAESMRRLNQECMMPMLHVHPCERQHYVWQLPAEDVIALSPMHSGSPTPDNTPQKRAASRTSAEAAIHAVREVFDVIKTASKPSTPSGTPFHHPSQSQGANVKSTSPRLTQFHSCRPFCLSAQMSVDQGRGEFLLPDTHITYDSISSNSSLLSHEGSHSSRKDFQKLTSDVDGQSRQGSAQVSGHFTQHPKIKNSPYEAHSLKLPNRGGHVVNESVEGSVSRTRQISDKQVSSLSSHNLSGKTDICRGVQVPWNISPDLSHCHECDTSYGFSVGDLKTYSRKSYAGAETLRPDNLFAKRKSMADRPSEGDQLFIEQTLSRYLARSESQSYKDKSRSSYMASQRSPSSYSGSPLGSAFSPSCTLSPYGRSEATKLGARSVQELNMRCHAKEVGLQSLSFTKSSPSLLENSVKHYTKWQDDNNSSPSPDMQKTFYLEV</sequence>
<feature type="compositionally biased region" description="Low complexity" evidence="1">
    <location>
        <begin position="39"/>
        <end position="54"/>
    </location>
</feature>
<evidence type="ECO:0000256" key="1">
    <source>
        <dbReference type="SAM" id="MobiDB-lite"/>
    </source>
</evidence>
<dbReference type="EMBL" id="JAXCGZ010000808">
    <property type="protein sequence ID" value="KAK7085559.1"/>
    <property type="molecule type" value="Genomic_DNA"/>
</dbReference>
<feature type="compositionally biased region" description="Polar residues" evidence="1">
    <location>
        <begin position="199"/>
        <end position="216"/>
    </location>
</feature>
<dbReference type="AlphaFoldDB" id="A0AAN8XTJ7"/>
<feature type="region of interest" description="Disordered" evidence="1">
    <location>
        <begin position="196"/>
        <end position="216"/>
    </location>
</feature>
<keyword evidence="3" id="KW-1185">Reference proteome</keyword>
<proteinExistence type="predicted"/>
<reference evidence="2 3" key="1">
    <citation type="submission" date="2023-11" db="EMBL/GenBank/DDBJ databases">
        <title>Halocaridina rubra genome assembly.</title>
        <authorList>
            <person name="Smith C."/>
        </authorList>
    </citation>
    <scope>NUCLEOTIDE SEQUENCE [LARGE SCALE GENOMIC DNA]</scope>
    <source>
        <strain evidence="2">EP-1</strain>
        <tissue evidence="2">Whole</tissue>
    </source>
</reference>
<dbReference type="Proteomes" id="UP001381693">
    <property type="component" value="Unassembled WGS sequence"/>
</dbReference>
<feature type="region of interest" description="Disordered" evidence="1">
    <location>
        <begin position="304"/>
        <end position="351"/>
    </location>
</feature>
<feature type="compositionally biased region" description="Polar residues" evidence="1">
    <location>
        <begin position="322"/>
        <end position="342"/>
    </location>
</feature>
<feature type="compositionally biased region" description="Low complexity" evidence="1">
    <location>
        <begin position="496"/>
        <end position="509"/>
    </location>
</feature>
<feature type="compositionally biased region" description="Polar residues" evidence="1">
    <location>
        <begin position="237"/>
        <end position="261"/>
    </location>
</feature>
<evidence type="ECO:0000313" key="2">
    <source>
        <dbReference type="EMBL" id="KAK7085559.1"/>
    </source>
</evidence>
<accession>A0AAN8XTJ7</accession>
<feature type="compositionally biased region" description="Polar residues" evidence="1">
    <location>
        <begin position="62"/>
        <end position="76"/>
    </location>
</feature>
<feature type="region of interest" description="Disordered" evidence="1">
    <location>
        <begin position="1"/>
        <end position="114"/>
    </location>
</feature>
<feature type="compositionally biased region" description="Basic and acidic residues" evidence="1">
    <location>
        <begin position="311"/>
        <end position="321"/>
    </location>
</feature>
<name>A0AAN8XTJ7_HALRR</name>
<protein>
    <submittedName>
        <fullName evidence="2">Uncharacterized protein</fullName>
    </submittedName>
</protein>
<feature type="non-terminal residue" evidence="2">
    <location>
        <position position="1"/>
    </location>
</feature>
<feature type="region of interest" description="Disordered" evidence="1">
    <location>
        <begin position="236"/>
        <end position="261"/>
    </location>
</feature>
<evidence type="ECO:0000313" key="3">
    <source>
        <dbReference type="Proteomes" id="UP001381693"/>
    </source>
</evidence>
<feature type="region of interest" description="Disordered" evidence="1">
    <location>
        <begin position="372"/>
        <end position="393"/>
    </location>
</feature>